<name>A0A7W5A3J7_9ACTN</name>
<feature type="transmembrane region" description="Helical" evidence="1">
    <location>
        <begin position="105"/>
        <end position="126"/>
    </location>
</feature>
<organism evidence="2 3">
    <name type="scientific">Nocardioides albus</name>
    <dbReference type="NCBI Taxonomy" id="1841"/>
    <lineage>
        <taxon>Bacteria</taxon>
        <taxon>Bacillati</taxon>
        <taxon>Actinomycetota</taxon>
        <taxon>Actinomycetes</taxon>
        <taxon>Propionibacteriales</taxon>
        <taxon>Nocardioidaceae</taxon>
        <taxon>Nocardioides</taxon>
    </lineage>
</organism>
<comment type="caution">
    <text evidence="2">The sequence shown here is derived from an EMBL/GenBank/DDBJ whole genome shotgun (WGS) entry which is preliminary data.</text>
</comment>
<proteinExistence type="predicted"/>
<dbReference type="RefSeq" id="WP_183544738.1">
    <property type="nucleotide sequence ID" value="NZ_BMQT01000002.1"/>
</dbReference>
<keyword evidence="1" id="KW-0472">Membrane</keyword>
<accession>A0A7W5A3J7</accession>
<dbReference type="EMBL" id="JACHXG010000004">
    <property type="protein sequence ID" value="MBB3089047.1"/>
    <property type="molecule type" value="Genomic_DNA"/>
</dbReference>
<feature type="transmembrane region" description="Helical" evidence="1">
    <location>
        <begin position="18"/>
        <end position="40"/>
    </location>
</feature>
<protein>
    <recommendedName>
        <fullName evidence="4">PH domain-containing protein</fullName>
    </recommendedName>
</protein>
<keyword evidence="1" id="KW-0812">Transmembrane</keyword>
<keyword evidence="3" id="KW-1185">Reference proteome</keyword>
<dbReference type="Proteomes" id="UP000577707">
    <property type="component" value="Unassembled WGS sequence"/>
</dbReference>
<keyword evidence="1" id="KW-1133">Transmembrane helix</keyword>
<evidence type="ECO:0000256" key="1">
    <source>
        <dbReference type="SAM" id="Phobius"/>
    </source>
</evidence>
<dbReference type="AlphaFoldDB" id="A0A7W5A3J7"/>
<evidence type="ECO:0000313" key="2">
    <source>
        <dbReference type="EMBL" id="MBB3089047.1"/>
    </source>
</evidence>
<gene>
    <name evidence="2" type="ORF">FHS12_001993</name>
</gene>
<evidence type="ECO:0000313" key="3">
    <source>
        <dbReference type="Proteomes" id="UP000577707"/>
    </source>
</evidence>
<feature type="transmembrane region" description="Helical" evidence="1">
    <location>
        <begin position="46"/>
        <end position="69"/>
    </location>
</feature>
<evidence type="ECO:0008006" key="4">
    <source>
        <dbReference type="Google" id="ProtNLM"/>
    </source>
</evidence>
<reference evidence="2 3" key="1">
    <citation type="submission" date="2020-08" db="EMBL/GenBank/DDBJ databases">
        <title>Genomic Encyclopedia of Type Strains, Phase III (KMG-III): the genomes of soil and plant-associated and newly described type strains.</title>
        <authorList>
            <person name="Whitman W."/>
        </authorList>
    </citation>
    <scope>NUCLEOTIDE SEQUENCE [LARGE SCALE GENOMIC DNA]</scope>
    <source>
        <strain evidence="2 3">CECT 3302</strain>
    </source>
</reference>
<sequence length="296" mass="32052">MLGEDDPRPWWQRTVGRLGWSVLALLCAGLGLSFILGVLVTEEDVFISPAFFTTFAILLIVGGAGLLLIKSIGPTKSAAARRIRHTVGPSGVPGLEVRLRRVTEVFGALVLVCLFALLVEAAAAAIDAGNPLLGILVGVLAVPIVPVIIDTVTTWPCRRALVLTPETLAIELGSDSITLGWDDVDSVDMDVRTVRIKGIIPFRYAYVVVRPKAGATSLAVAPRRRFRIGSRRFHRDGILISTLLLDRPERVRDLLDTMSRQPCRGKPEQQRQDILSSAVGYLTTEARLSARSTAGD</sequence>
<feature type="transmembrane region" description="Helical" evidence="1">
    <location>
        <begin position="132"/>
        <end position="149"/>
    </location>
</feature>